<feature type="domain" description="PpiC" evidence="8">
    <location>
        <begin position="178"/>
        <end position="279"/>
    </location>
</feature>
<dbReference type="GO" id="GO:0042277">
    <property type="term" value="F:peptide binding"/>
    <property type="evidence" value="ECO:0007669"/>
    <property type="project" value="InterPro"/>
</dbReference>
<dbReference type="Gene3D" id="1.10.4030.10">
    <property type="entry name" value="Porin chaperone SurA, peptide-binding domain"/>
    <property type="match status" value="1"/>
</dbReference>
<evidence type="ECO:0000256" key="4">
    <source>
        <dbReference type="ARBA" id="ARBA00023110"/>
    </source>
</evidence>
<accession>A0AAE9VP19</accession>
<sequence length="433" mass="48618" precursor="true">MNVKTMLIRPLSAIILASSLLVGTVIAAEQPLDRVAAIVDNDIVMYSQYQTRLKEVQQTINKRGVELPPEDVLRQQVMERLIIDAIQLQMAERSGIRVSDEELSDAMATIAERNGLTQAEFEQALAADGLSLDDAQEQIRQEMTISRVRQYRVAERIQVTDQEVQNFLASDLGKMQLAEEYLLSNILVPVPDGATSDDLAQAQKTVETIVAQLEDGADFAQLAMTYSASENALEGGDMGWRKAGQLPPPFDRLLASMAVGQVTQPSRTAGGIIMLKLQDKRGDEAVYRDEVHVRHILLKPSEIRSPAATQQLATRLHERLRSGEDFATLAKQFSEDPGSARNGGDLDWIDPNSLVPAFREEMARTEIGQLSQPFESQFGWHVLQVMDRRSTDSSEQMREQQAVNLLRNRKYDEELQTWLRQIRDEAYVEIKDI</sequence>
<dbReference type="GO" id="GO:0006457">
    <property type="term" value="P:protein folding"/>
    <property type="evidence" value="ECO:0007669"/>
    <property type="project" value="UniProtKB-UniRule"/>
</dbReference>
<keyword evidence="2 7" id="KW-0677">Repeat</keyword>
<dbReference type="GO" id="GO:0043165">
    <property type="term" value="P:Gram-negative-bacterium-type cell outer membrane assembly"/>
    <property type="evidence" value="ECO:0007669"/>
    <property type="project" value="InterPro"/>
</dbReference>
<dbReference type="PROSITE" id="PS50198">
    <property type="entry name" value="PPIC_PPIASE_2"/>
    <property type="match status" value="2"/>
</dbReference>
<evidence type="ECO:0000256" key="3">
    <source>
        <dbReference type="ARBA" id="ARBA00022764"/>
    </source>
</evidence>
<comment type="subcellular location">
    <subcellularLocation>
        <location evidence="7">Periplasm</location>
    </subcellularLocation>
    <text evidence="7">Is capable of associating with the outer membrane.</text>
</comment>
<dbReference type="InterPro" id="IPR027304">
    <property type="entry name" value="Trigger_fact/SurA_dom_sf"/>
</dbReference>
<dbReference type="SUPFAM" id="SSF109998">
    <property type="entry name" value="Triger factor/SurA peptide-binding domain-like"/>
    <property type="match status" value="1"/>
</dbReference>
<dbReference type="SUPFAM" id="SSF54534">
    <property type="entry name" value="FKBP-like"/>
    <property type="match status" value="2"/>
</dbReference>
<evidence type="ECO:0000256" key="1">
    <source>
        <dbReference type="ARBA" id="ARBA00022729"/>
    </source>
</evidence>
<keyword evidence="1 7" id="KW-0732">Signal</keyword>
<dbReference type="EC" id="5.2.1.8" evidence="7"/>
<dbReference type="GO" id="GO:0030288">
    <property type="term" value="C:outer membrane-bounded periplasmic space"/>
    <property type="evidence" value="ECO:0007669"/>
    <property type="project" value="InterPro"/>
</dbReference>
<evidence type="ECO:0000256" key="7">
    <source>
        <dbReference type="HAMAP-Rule" id="MF_01183"/>
    </source>
</evidence>
<keyword evidence="6 7" id="KW-0413">Isomerase</keyword>
<keyword evidence="10" id="KW-1185">Reference proteome</keyword>
<evidence type="ECO:0000313" key="10">
    <source>
        <dbReference type="Proteomes" id="UP001212189"/>
    </source>
</evidence>
<dbReference type="AlphaFoldDB" id="A0AAE9VP19"/>
<evidence type="ECO:0000256" key="5">
    <source>
        <dbReference type="ARBA" id="ARBA00023186"/>
    </source>
</evidence>
<dbReference type="GO" id="GO:0003755">
    <property type="term" value="F:peptidyl-prolyl cis-trans isomerase activity"/>
    <property type="evidence" value="ECO:0007669"/>
    <property type="project" value="UniProtKB-UniRule"/>
</dbReference>
<evidence type="ECO:0000256" key="2">
    <source>
        <dbReference type="ARBA" id="ARBA00022737"/>
    </source>
</evidence>
<dbReference type="InterPro" id="IPR000297">
    <property type="entry name" value="PPIase_PpiC"/>
</dbReference>
<dbReference type="Gene3D" id="3.10.50.40">
    <property type="match status" value="2"/>
</dbReference>
<keyword evidence="5 7" id="KW-0143">Chaperone</keyword>
<dbReference type="Proteomes" id="UP001212189">
    <property type="component" value="Chromosome"/>
</dbReference>
<dbReference type="GO" id="GO:0050821">
    <property type="term" value="P:protein stabilization"/>
    <property type="evidence" value="ECO:0007669"/>
    <property type="project" value="InterPro"/>
</dbReference>
<dbReference type="HAMAP" id="MF_01183">
    <property type="entry name" value="Chaperone_SurA"/>
    <property type="match status" value="1"/>
</dbReference>
<dbReference type="InterPro" id="IPR015391">
    <property type="entry name" value="SurA_N"/>
</dbReference>
<gene>
    <name evidence="7" type="primary">surA</name>
    <name evidence="9" type="ORF">O6P33_01015</name>
</gene>
<dbReference type="InterPro" id="IPR046357">
    <property type="entry name" value="PPIase_dom_sf"/>
</dbReference>
<comment type="domain">
    <text evidence="7">The PPIase activity resides only in the second parvulin domain. The N-terminal region and the C-terminal tail are necessary and sufficient for the chaperone activity of SurA. The PPIase activity is dispensable for SurA to function as a chaperone. The N-terminal region and the C-terminal tail are also required for porin recognition.</text>
</comment>
<organism evidence="9 10">
    <name type="scientific">Denitrificimonas caeni</name>
    <dbReference type="NCBI Taxonomy" id="521720"/>
    <lineage>
        <taxon>Bacteria</taxon>
        <taxon>Pseudomonadati</taxon>
        <taxon>Pseudomonadota</taxon>
        <taxon>Gammaproteobacteria</taxon>
        <taxon>Pseudomonadales</taxon>
        <taxon>Pseudomonadaceae</taxon>
        <taxon>Denitrificimonas</taxon>
    </lineage>
</organism>
<feature type="domain" description="PpiC" evidence="8">
    <location>
        <begin position="288"/>
        <end position="387"/>
    </location>
</feature>
<evidence type="ECO:0000313" key="9">
    <source>
        <dbReference type="EMBL" id="WBE25459.1"/>
    </source>
</evidence>
<protein>
    <recommendedName>
        <fullName evidence="7">Chaperone SurA</fullName>
    </recommendedName>
    <alternativeName>
        <fullName evidence="7">Peptidyl-prolyl cis-trans isomerase SurA</fullName>
        <shortName evidence="7">PPIase SurA</shortName>
        <ecNumber evidence="7">5.2.1.8</ecNumber>
    </alternativeName>
    <alternativeName>
        <fullName evidence="7">Rotamase SurA</fullName>
    </alternativeName>
</protein>
<evidence type="ECO:0000256" key="6">
    <source>
        <dbReference type="ARBA" id="ARBA00023235"/>
    </source>
</evidence>
<dbReference type="InterPro" id="IPR050280">
    <property type="entry name" value="OMP_Chaperone_SurA"/>
</dbReference>
<dbReference type="Pfam" id="PF09312">
    <property type="entry name" value="SurA_N"/>
    <property type="match status" value="1"/>
</dbReference>
<comment type="catalytic activity">
    <reaction evidence="7">
        <text>[protein]-peptidylproline (omega=180) = [protein]-peptidylproline (omega=0)</text>
        <dbReference type="Rhea" id="RHEA:16237"/>
        <dbReference type="Rhea" id="RHEA-COMP:10747"/>
        <dbReference type="Rhea" id="RHEA-COMP:10748"/>
        <dbReference type="ChEBI" id="CHEBI:83833"/>
        <dbReference type="ChEBI" id="CHEBI:83834"/>
        <dbReference type="EC" id="5.2.1.8"/>
    </reaction>
</comment>
<dbReference type="KEGG" id="dce:O6P33_01015"/>
<dbReference type="InterPro" id="IPR023034">
    <property type="entry name" value="PPIase_SurA"/>
</dbReference>
<dbReference type="Pfam" id="PF13616">
    <property type="entry name" value="Rotamase_3"/>
    <property type="match status" value="1"/>
</dbReference>
<reference evidence="9 10" key="1">
    <citation type="submission" date="2022-12" db="EMBL/GenBank/DDBJ databases">
        <title>Coexistence and Characterization of a Novel Tigecycline Resistance gene tet(X) variant and blaNDM-1 in a Pseudomonas caeni Isolate of Chicken Origin.</title>
        <authorList>
            <person name="Lu X."/>
            <person name="Zhang L."/>
            <person name="Li R."/>
            <person name="Wang Z."/>
        </authorList>
    </citation>
    <scope>NUCLEOTIDE SEQUENCE [LARGE SCALE GENOMIC DNA]</scope>
    <source>
        <strain evidence="9 10">CE14</strain>
    </source>
</reference>
<feature type="chain" id="PRO_5041758194" description="Chaperone SurA" evidence="7">
    <location>
        <begin position="28"/>
        <end position="433"/>
    </location>
</feature>
<keyword evidence="3 7" id="KW-0574">Periplasm</keyword>
<comment type="function">
    <text evidence="7">Chaperone involved in the correct folding and assembly of outer membrane proteins. Recognizes specific patterns of aromatic residues and the orientation of their side chains, which are found more frequently in integral outer membrane proteins. May act in both early periplasmic and late outer membrane-associated steps of protein maturation.</text>
</comment>
<dbReference type="PANTHER" id="PTHR47637:SF1">
    <property type="entry name" value="CHAPERONE SURA"/>
    <property type="match status" value="1"/>
</dbReference>
<proteinExistence type="inferred from homology"/>
<dbReference type="GO" id="GO:0051082">
    <property type="term" value="F:unfolded protein binding"/>
    <property type="evidence" value="ECO:0007669"/>
    <property type="project" value="UniProtKB-UniRule"/>
</dbReference>
<evidence type="ECO:0000259" key="8">
    <source>
        <dbReference type="PROSITE" id="PS50198"/>
    </source>
</evidence>
<dbReference type="PANTHER" id="PTHR47637">
    <property type="entry name" value="CHAPERONE SURA"/>
    <property type="match status" value="1"/>
</dbReference>
<feature type="signal peptide" evidence="7">
    <location>
        <begin position="1"/>
        <end position="27"/>
    </location>
</feature>
<dbReference type="EMBL" id="CP114976">
    <property type="protein sequence ID" value="WBE25459.1"/>
    <property type="molecule type" value="Genomic_DNA"/>
</dbReference>
<name>A0AAE9VP19_9GAMM</name>
<dbReference type="RefSeq" id="WP_269818400.1">
    <property type="nucleotide sequence ID" value="NZ_CP114976.1"/>
</dbReference>
<keyword evidence="4 7" id="KW-0697">Rotamase</keyword>